<accession>A0ABS4J3U3</accession>
<proteinExistence type="predicted"/>
<name>A0ABS4J3U3_9BACL</name>
<feature type="signal peptide" evidence="1">
    <location>
        <begin position="1"/>
        <end position="25"/>
    </location>
</feature>
<dbReference type="InterPro" id="IPR011040">
    <property type="entry name" value="Sialidase"/>
</dbReference>
<dbReference type="Gene3D" id="2.120.10.10">
    <property type="match status" value="1"/>
</dbReference>
<keyword evidence="1" id="KW-0732">Signal</keyword>
<protein>
    <submittedName>
        <fullName evidence="3">Sialidase-1</fullName>
        <ecNumber evidence="3">3.2.1.18</ecNumber>
    </submittedName>
</protein>
<dbReference type="InterPro" id="IPR036278">
    <property type="entry name" value="Sialidase_sf"/>
</dbReference>
<dbReference type="Gene3D" id="2.60.40.680">
    <property type="match status" value="1"/>
</dbReference>
<keyword evidence="3" id="KW-0378">Hydrolase</keyword>
<comment type="caution">
    <text evidence="3">The sequence shown here is derived from an EMBL/GenBank/DDBJ whole genome shotgun (WGS) entry which is preliminary data.</text>
</comment>
<reference evidence="3 4" key="1">
    <citation type="submission" date="2021-03" db="EMBL/GenBank/DDBJ databases">
        <title>Genomic Encyclopedia of Type Strains, Phase IV (KMG-IV): sequencing the most valuable type-strain genomes for metagenomic binning, comparative biology and taxonomic classification.</title>
        <authorList>
            <person name="Goeker M."/>
        </authorList>
    </citation>
    <scope>NUCLEOTIDE SEQUENCE [LARGE SCALE GENOMIC DNA]</scope>
    <source>
        <strain evidence="3 4">DSM 26048</strain>
    </source>
</reference>
<dbReference type="PROSITE" id="PS00430">
    <property type="entry name" value="TONB_DEPENDENT_REC_1"/>
    <property type="match status" value="1"/>
</dbReference>
<evidence type="ECO:0000313" key="3">
    <source>
        <dbReference type="EMBL" id="MBP1994488.1"/>
    </source>
</evidence>
<feature type="chain" id="PRO_5047290579" evidence="1">
    <location>
        <begin position="26"/>
        <end position="424"/>
    </location>
</feature>
<dbReference type="PANTHER" id="PTHR43752:SF2">
    <property type="entry name" value="BNR_ASP-BOX REPEAT FAMILY PROTEIN"/>
    <property type="match status" value="1"/>
</dbReference>
<feature type="domain" description="Sialidase" evidence="2">
    <location>
        <begin position="83"/>
        <end position="336"/>
    </location>
</feature>
<dbReference type="EMBL" id="JAGGLB010000025">
    <property type="protein sequence ID" value="MBP1994488.1"/>
    <property type="molecule type" value="Genomic_DNA"/>
</dbReference>
<dbReference type="CDD" id="cd15482">
    <property type="entry name" value="Sialidase_non-viral"/>
    <property type="match status" value="1"/>
</dbReference>
<keyword evidence="3" id="KW-0326">Glycosidase</keyword>
<evidence type="ECO:0000256" key="1">
    <source>
        <dbReference type="SAM" id="SignalP"/>
    </source>
</evidence>
<organism evidence="3 4">
    <name type="scientific">Paenibacillus eucommiae</name>
    <dbReference type="NCBI Taxonomy" id="1355755"/>
    <lineage>
        <taxon>Bacteria</taxon>
        <taxon>Bacillati</taxon>
        <taxon>Bacillota</taxon>
        <taxon>Bacilli</taxon>
        <taxon>Bacillales</taxon>
        <taxon>Paenibacillaceae</taxon>
        <taxon>Paenibacillus</taxon>
    </lineage>
</organism>
<dbReference type="RefSeq" id="WP_209976324.1">
    <property type="nucleotide sequence ID" value="NZ_JAGGLB010000025.1"/>
</dbReference>
<dbReference type="Pfam" id="PF13088">
    <property type="entry name" value="BNR_2"/>
    <property type="match status" value="1"/>
</dbReference>
<dbReference type="EC" id="3.2.1.18" evidence="3"/>
<keyword evidence="4" id="KW-1185">Reference proteome</keyword>
<dbReference type="SUPFAM" id="SSF50939">
    <property type="entry name" value="Sialidases"/>
    <property type="match status" value="1"/>
</dbReference>
<dbReference type="PANTHER" id="PTHR43752">
    <property type="entry name" value="BNR/ASP-BOX REPEAT FAMILY PROTEIN"/>
    <property type="match status" value="1"/>
</dbReference>
<dbReference type="Proteomes" id="UP001519287">
    <property type="component" value="Unassembled WGS sequence"/>
</dbReference>
<sequence>MKKFRIMLLLTLMLSLFAGSLQAYAQIDPNRAVNPVFESVVVQANENTVTKRAFNGAIIELKNNELLLTFDNYTDVEDDSPGVISGKISQDGGRTWGESYLIQENIGVKNVMNQGIVRLKSGALALFFAKQDDSAHIYMYMIRSYDEGRTWDEPLQMTPLAGFQTTANDRAVVLSSGRIIIPLGGDTESIPGKVGAFTIYSDDEGETWQFGDFVNWTTGYPAEPVLVELKDHRLMILIRTMQGHIIKAYSEDEGETWGEPIITDLQSPYAPHMIKRIPDNGMGPLLLIWNNSPTEDRRPLTMAVSNDEGETWTNFLNLEPTNTGVYAYPSLTTYRDEVLITYYTINYLPDRVTYTLPLKLQIWKLADITAGTGFGNTTTLTTGVSSISAGETFKVKYGLGSVAERVYAQDVNLTYDIKHALNLT</sequence>
<gene>
    <name evidence="3" type="ORF">J2Z66_006124</name>
</gene>
<evidence type="ECO:0000313" key="4">
    <source>
        <dbReference type="Proteomes" id="UP001519287"/>
    </source>
</evidence>
<evidence type="ECO:0000259" key="2">
    <source>
        <dbReference type="Pfam" id="PF13088"/>
    </source>
</evidence>
<dbReference type="GO" id="GO:0004308">
    <property type="term" value="F:exo-alpha-sialidase activity"/>
    <property type="evidence" value="ECO:0007669"/>
    <property type="project" value="UniProtKB-EC"/>
</dbReference>
<dbReference type="InterPro" id="IPR010916">
    <property type="entry name" value="TonB_box_CS"/>
</dbReference>